<dbReference type="InterPro" id="IPR015947">
    <property type="entry name" value="PUA-like_sf"/>
</dbReference>
<proteinExistence type="predicted"/>
<evidence type="ECO:0000313" key="2">
    <source>
        <dbReference type="Proteomes" id="UP001430848"/>
    </source>
</evidence>
<dbReference type="EMBL" id="JAKNSF020000017">
    <property type="protein sequence ID" value="KAK7733803.1"/>
    <property type="molecule type" value="Genomic_DNA"/>
</dbReference>
<reference evidence="1 2" key="1">
    <citation type="submission" date="2024-02" db="EMBL/GenBank/DDBJ databases">
        <title>De novo assembly and annotation of 12 fungi associated with fruit tree decline syndrome in Ontario, Canada.</title>
        <authorList>
            <person name="Sulman M."/>
            <person name="Ellouze W."/>
            <person name="Ilyukhin E."/>
        </authorList>
    </citation>
    <scope>NUCLEOTIDE SEQUENCE [LARGE SCALE GENOMIC DNA]</scope>
    <source>
        <strain evidence="1 2">M169</strain>
    </source>
</reference>
<dbReference type="InterPro" id="IPR036987">
    <property type="entry name" value="SRA-YDG_sf"/>
</dbReference>
<accession>A0ABR1PE14</accession>
<dbReference type="SUPFAM" id="SSF88697">
    <property type="entry name" value="PUA domain-like"/>
    <property type="match status" value="1"/>
</dbReference>
<sequence>MWNVSKLLRLSDTVRAALSQGRTLTLLDLEELVFVLDMMLADEIDDKTPSKDPATTQASPKITFSTIQTARLDKLLGDIIYVFEIESSSARAPIADVGLGSEIEKVQSLQKHWRARFKSKYFALDQYRLEHLFSNALREVSFSAIASDGLGIWSPKDPITHQLSEAEVGQKMKVLRGFRLKSMYAPVAGLRYDGLYILESWSLKLDQATEMYTMRLILERVPGQTPIDEILHIPRPSQLDDWILYEKLERERIKQTEGDARLTEWIIRRDKERIERGHWRRSRAFKSEMSLSNSRAPAAGGGGEYEFYRRRLSDINTDLVPYSEDPEGEEEEKD</sequence>
<protein>
    <recommendedName>
        <fullName evidence="3">YDG domain-containing protein</fullName>
    </recommendedName>
</protein>
<dbReference type="Gene3D" id="2.30.280.10">
    <property type="entry name" value="SRA-YDG"/>
    <property type="match status" value="1"/>
</dbReference>
<gene>
    <name evidence="1" type="ORF">SLS63_004589</name>
</gene>
<keyword evidence="2" id="KW-1185">Reference proteome</keyword>
<evidence type="ECO:0000313" key="1">
    <source>
        <dbReference type="EMBL" id="KAK7733803.1"/>
    </source>
</evidence>
<comment type="caution">
    <text evidence="1">The sequence shown here is derived from an EMBL/GenBank/DDBJ whole genome shotgun (WGS) entry which is preliminary data.</text>
</comment>
<dbReference type="Proteomes" id="UP001430848">
    <property type="component" value="Unassembled WGS sequence"/>
</dbReference>
<evidence type="ECO:0008006" key="3">
    <source>
        <dbReference type="Google" id="ProtNLM"/>
    </source>
</evidence>
<organism evidence="1 2">
    <name type="scientific">Diaporthe eres</name>
    <name type="common">Phomopsis oblonga</name>
    <dbReference type="NCBI Taxonomy" id="83184"/>
    <lineage>
        <taxon>Eukaryota</taxon>
        <taxon>Fungi</taxon>
        <taxon>Dikarya</taxon>
        <taxon>Ascomycota</taxon>
        <taxon>Pezizomycotina</taxon>
        <taxon>Sordariomycetes</taxon>
        <taxon>Sordariomycetidae</taxon>
        <taxon>Diaporthales</taxon>
        <taxon>Diaporthaceae</taxon>
        <taxon>Diaporthe</taxon>
        <taxon>Diaporthe eres species complex</taxon>
    </lineage>
</organism>
<name>A0ABR1PE14_DIAER</name>